<keyword evidence="2" id="KW-1185">Reference proteome</keyword>
<gene>
    <name evidence="1" type="ORF">KIN20_038407</name>
</gene>
<sequence>MIASIPSLHPIAHILAKEQIPSYVNQSHFPCYTAEKQSLQKMRTALKSLNLSPVPSEICVCETLISSFRCIVTNGPLRKKSTCCASQRFKLSKLLTLAKSYVQ</sequence>
<dbReference type="EMBL" id="JAHQIW010003110">
    <property type="protein sequence ID" value="KAJ1357348.1"/>
    <property type="molecule type" value="Genomic_DNA"/>
</dbReference>
<reference evidence="1" key="1">
    <citation type="submission" date="2021-06" db="EMBL/GenBank/DDBJ databases">
        <title>Parelaphostrongylus tenuis whole genome reference sequence.</title>
        <authorList>
            <person name="Garwood T.J."/>
            <person name="Larsen P.A."/>
            <person name="Fountain-Jones N.M."/>
            <person name="Garbe J.R."/>
            <person name="Macchietto M.G."/>
            <person name="Kania S.A."/>
            <person name="Gerhold R.W."/>
            <person name="Richards J.E."/>
            <person name="Wolf T.M."/>
        </authorList>
    </citation>
    <scope>NUCLEOTIDE SEQUENCE</scope>
    <source>
        <strain evidence="1">MNPRO001-30</strain>
        <tissue evidence="1">Meninges</tissue>
    </source>
</reference>
<protein>
    <submittedName>
        <fullName evidence="1">Uncharacterized protein</fullName>
    </submittedName>
</protein>
<organism evidence="1 2">
    <name type="scientific">Parelaphostrongylus tenuis</name>
    <name type="common">Meningeal worm</name>
    <dbReference type="NCBI Taxonomy" id="148309"/>
    <lineage>
        <taxon>Eukaryota</taxon>
        <taxon>Metazoa</taxon>
        <taxon>Ecdysozoa</taxon>
        <taxon>Nematoda</taxon>
        <taxon>Chromadorea</taxon>
        <taxon>Rhabditida</taxon>
        <taxon>Rhabditina</taxon>
        <taxon>Rhabditomorpha</taxon>
        <taxon>Strongyloidea</taxon>
        <taxon>Metastrongylidae</taxon>
        <taxon>Parelaphostrongylus</taxon>
    </lineage>
</organism>
<evidence type="ECO:0000313" key="2">
    <source>
        <dbReference type="Proteomes" id="UP001196413"/>
    </source>
</evidence>
<dbReference type="AlphaFoldDB" id="A0AAD5MJM0"/>
<dbReference type="Proteomes" id="UP001196413">
    <property type="component" value="Unassembled WGS sequence"/>
</dbReference>
<proteinExistence type="predicted"/>
<name>A0AAD5MJM0_PARTN</name>
<accession>A0AAD5MJM0</accession>
<evidence type="ECO:0000313" key="1">
    <source>
        <dbReference type="EMBL" id="KAJ1357348.1"/>
    </source>
</evidence>
<comment type="caution">
    <text evidence="1">The sequence shown here is derived from an EMBL/GenBank/DDBJ whole genome shotgun (WGS) entry which is preliminary data.</text>
</comment>